<proteinExistence type="predicted"/>
<dbReference type="PROSITE" id="PS51257">
    <property type="entry name" value="PROKAR_LIPOPROTEIN"/>
    <property type="match status" value="1"/>
</dbReference>
<dbReference type="Proteomes" id="UP001500221">
    <property type="component" value="Unassembled WGS sequence"/>
</dbReference>
<feature type="domain" description="PPIase FKBP-type" evidence="7">
    <location>
        <begin position="251"/>
        <end position="338"/>
    </location>
</feature>
<reference evidence="9" key="1">
    <citation type="journal article" date="2019" name="Int. J. Syst. Evol. Microbiol.">
        <title>The Global Catalogue of Microorganisms (GCM) 10K type strain sequencing project: providing services to taxonomists for standard genome sequencing and annotation.</title>
        <authorList>
            <consortium name="The Broad Institute Genomics Platform"/>
            <consortium name="The Broad Institute Genome Sequencing Center for Infectious Disease"/>
            <person name="Wu L."/>
            <person name="Ma J."/>
        </authorList>
    </citation>
    <scope>NUCLEOTIDE SEQUENCE [LARGE SCALE GENOMIC DNA]</scope>
    <source>
        <strain evidence="9">JCM 18459</strain>
    </source>
</reference>
<keyword evidence="6" id="KW-0732">Signal</keyword>
<evidence type="ECO:0000256" key="6">
    <source>
        <dbReference type="SAM" id="SignalP"/>
    </source>
</evidence>
<comment type="caution">
    <text evidence="8">The sequence shown here is derived from an EMBL/GenBank/DDBJ whole genome shotgun (WGS) entry which is preliminary data.</text>
</comment>
<dbReference type="PROSITE" id="PS50059">
    <property type="entry name" value="FKBP_PPIASE"/>
    <property type="match status" value="1"/>
</dbReference>
<keyword evidence="9" id="KW-1185">Reference proteome</keyword>
<feature type="signal peptide" evidence="6">
    <location>
        <begin position="1"/>
        <end position="22"/>
    </location>
</feature>
<dbReference type="PANTHER" id="PTHR45779:SF7">
    <property type="entry name" value="PEPTIDYLPROLYL ISOMERASE"/>
    <property type="match status" value="1"/>
</dbReference>
<dbReference type="RefSeq" id="WP_345463826.1">
    <property type="nucleotide sequence ID" value="NZ_BAABKG010000007.1"/>
</dbReference>
<evidence type="ECO:0000256" key="4">
    <source>
        <dbReference type="ARBA" id="ARBA00023235"/>
    </source>
</evidence>
<accession>A0ABP9Q2G3</accession>
<dbReference type="GO" id="GO:0016853">
    <property type="term" value="F:isomerase activity"/>
    <property type="evidence" value="ECO:0007669"/>
    <property type="project" value="UniProtKB-KW"/>
</dbReference>
<evidence type="ECO:0000256" key="1">
    <source>
        <dbReference type="ARBA" id="ARBA00000971"/>
    </source>
</evidence>
<evidence type="ECO:0000256" key="3">
    <source>
        <dbReference type="ARBA" id="ARBA00023110"/>
    </source>
</evidence>
<dbReference type="EMBL" id="BAABKG010000007">
    <property type="protein sequence ID" value="GAA5156048.1"/>
    <property type="molecule type" value="Genomic_DNA"/>
</dbReference>
<dbReference type="InterPro" id="IPR044609">
    <property type="entry name" value="FKBP2/11"/>
</dbReference>
<organism evidence="8 9">
    <name type="scientific">Nocardioides marinquilinus</name>
    <dbReference type="NCBI Taxonomy" id="1210400"/>
    <lineage>
        <taxon>Bacteria</taxon>
        <taxon>Bacillati</taxon>
        <taxon>Actinomycetota</taxon>
        <taxon>Actinomycetes</taxon>
        <taxon>Propionibacteriales</taxon>
        <taxon>Nocardioidaceae</taxon>
        <taxon>Nocardioides</taxon>
    </lineage>
</organism>
<dbReference type="SUPFAM" id="SSF54534">
    <property type="entry name" value="FKBP-like"/>
    <property type="match status" value="1"/>
</dbReference>
<protein>
    <recommendedName>
        <fullName evidence="2 5">peptidylprolyl isomerase</fullName>
        <ecNumber evidence="2 5">5.2.1.8</ecNumber>
    </recommendedName>
</protein>
<dbReference type="Gene3D" id="3.10.50.40">
    <property type="match status" value="1"/>
</dbReference>
<sequence>MLRPRRAAALTVPLLVLSGLLAGCGDDSTAAPGDTGMQFGDRLEAVSIEGEVGDDPELTWKERMEATDVEAETLVEGEGEPLADGDTVFVNFLVANGYTEQTAIDTFGEEKPAIQYEVGAAPTEPASLDDLVLAQLRDQIKAGVTRGSRIVLTGDATAMFGDAAFAAPVAEAGIGNKDGLLVVADVLDTEVLPGPDPDAPREDEPAWAPSIVFDKNGKPTSLDFDGVPEPDGKTLRSAVIKKGSGPEVEKGDLIVVDYLGQTYDGDKPFDESYTKQDLPTPIGLGAVVSGWDKELVGQTVGSRVLLEIPPKEGYGDQASGDIPADSTLYFVVDILAAA</sequence>
<dbReference type="PANTHER" id="PTHR45779">
    <property type="entry name" value="PEPTIDYLPROLYL ISOMERASE"/>
    <property type="match status" value="1"/>
</dbReference>
<name>A0ABP9Q2G3_9ACTN</name>
<evidence type="ECO:0000256" key="5">
    <source>
        <dbReference type="PROSITE-ProRule" id="PRU00277"/>
    </source>
</evidence>
<gene>
    <name evidence="8" type="ORF">GCM10023340_42860</name>
</gene>
<dbReference type="InterPro" id="IPR046357">
    <property type="entry name" value="PPIase_dom_sf"/>
</dbReference>
<feature type="chain" id="PRO_5047162710" description="peptidylprolyl isomerase" evidence="6">
    <location>
        <begin position="23"/>
        <end position="338"/>
    </location>
</feature>
<evidence type="ECO:0000259" key="7">
    <source>
        <dbReference type="PROSITE" id="PS50059"/>
    </source>
</evidence>
<evidence type="ECO:0000313" key="8">
    <source>
        <dbReference type="EMBL" id="GAA5156048.1"/>
    </source>
</evidence>
<evidence type="ECO:0000313" key="9">
    <source>
        <dbReference type="Proteomes" id="UP001500221"/>
    </source>
</evidence>
<keyword evidence="4 5" id="KW-0413">Isomerase</keyword>
<keyword evidence="3 5" id="KW-0697">Rotamase</keyword>
<comment type="catalytic activity">
    <reaction evidence="1 5">
        <text>[protein]-peptidylproline (omega=180) = [protein]-peptidylproline (omega=0)</text>
        <dbReference type="Rhea" id="RHEA:16237"/>
        <dbReference type="Rhea" id="RHEA-COMP:10747"/>
        <dbReference type="Rhea" id="RHEA-COMP:10748"/>
        <dbReference type="ChEBI" id="CHEBI:83833"/>
        <dbReference type="ChEBI" id="CHEBI:83834"/>
        <dbReference type="EC" id="5.2.1.8"/>
    </reaction>
</comment>
<evidence type="ECO:0000256" key="2">
    <source>
        <dbReference type="ARBA" id="ARBA00013194"/>
    </source>
</evidence>
<dbReference type="Pfam" id="PF00254">
    <property type="entry name" value="FKBP_C"/>
    <property type="match status" value="1"/>
</dbReference>
<dbReference type="EC" id="5.2.1.8" evidence="2 5"/>
<dbReference type="InterPro" id="IPR001179">
    <property type="entry name" value="PPIase_FKBP_dom"/>
</dbReference>